<dbReference type="GO" id="GO:0005743">
    <property type="term" value="C:mitochondrial inner membrane"/>
    <property type="evidence" value="ECO:0007669"/>
    <property type="project" value="UniProtKB-SubCell"/>
</dbReference>
<comment type="caution">
    <text evidence="13">The sequence shown here is derived from an EMBL/GenBank/DDBJ whole genome shotgun (WGS) entry which is preliminary data.</text>
</comment>
<dbReference type="SUPFAM" id="SSF89562">
    <property type="entry name" value="RraA-like"/>
    <property type="match status" value="1"/>
</dbReference>
<keyword evidence="5" id="KW-0999">Mitochondrion inner membrane</keyword>
<dbReference type="PANTHER" id="PTHR33254">
    <property type="entry name" value="4-HYDROXY-4-METHYL-2-OXOGLUTARATE ALDOLASE 3-RELATED"/>
    <property type="match status" value="1"/>
</dbReference>
<reference evidence="13" key="1">
    <citation type="journal article" date="2020" name="Stud. Mycol.">
        <title>101 Dothideomycetes genomes: a test case for predicting lifestyles and emergence of pathogens.</title>
        <authorList>
            <person name="Haridas S."/>
            <person name="Albert R."/>
            <person name="Binder M."/>
            <person name="Bloem J."/>
            <person name="Labutti K."/>
            <person name="Salamov A."/>
            <person name="Andreopoulos B."/>
            <person name="Baker S."/>
            <person name="Barry K."/>
            <person name="Bills G."/>
            <person name="Bluhm B."/>
            <person name="Cannon C."/>
            <person name="Castanera R."/>
            <person name="Culley D."/>
            <person name="Daum C."/>
            <person name="Ezra D."/>
            <person name="Gonzalez J."/>
            <person name="Henrissat B."/>
            <person name="Kuo A."/>
            <person name="Liang C."/>
            <person name="Lipzen A."/>
            <person name="Lutzoni F."/>
            <person name="Magnuson J."/>
            <person name="Mondo S."/>
            <person name="Nolan M."/>
            <person name="Ohm R."/>
            <person name="Pangilinan J."/>
            <person name="Park H.-J."/>
            <person name="Ramirez L."/>
            <person name="Alfaro M."/>
            <person name="Sun H."/>
            <person name="Tritt A."/>
            <person name="Yoshinaga Y."/>
            <person name="Zwiers L.-H."/>
            <person name="Turgeon B."/>
            <person name="Goodwin S."/>
            <person name="Spatafora J."/>
            <person name="Crous P."/>
            <person name="Grigoriev I."/>
        </authorList>
    </citation>
    <scope>NUCLEOTIDE SEQUENCE</scope>
    <source>
        <strain evidence="13">CBS 690.94</strain>
    </source>
</reference>
<feature type="binding site" evidence="10">
    <location>
        <position position="76"/>
    </location>
    <ligand>
        <name>substrate</name>
    </ligand>
</feature>
<keyword evidence="6" id="KW-0249">Electron transport</keyword>
<keyword evidence="8" id="KW-0472">Membrane</keyword>
<keyword evidence="3" id="KW-0813">Transport</keyword>
<dbReference type="PANTHER" id="PTHR33254:SF4">
    <property type="entry name" value="4-HYDROXY-4-METHYL-2-OXOGLUTARATE ALDOLASE 3-RELATED"/>
    <property type="match status" value="1"/>
</dbReference>
<keyword evidence="7" id="KW-0496">Mitochondrion</keyword>
<feature type="region of interest" description="Disordered" evidence="11">
    <location>
        <begin position="1"/>
        <end position="21"/>
    </location>
</feature>
<feature type="binding site" evidence="10">
    <location>
        <begin position="54"/>
        <end position="57"/>
    </location>
    <ligand>
        <name>substrate</name>
    </ligand>
</feature>
<accession>A0A9P4PQQ8</accession>
<dbReference type="GO" id="GO:0046872">
    <property type="term" value="F:metal ion binding"/>
    <property type="evidence" value="ECO:0007669"/>
    <property type="project" value="UniProtKB-KW"/>
</dbReference>
<evidence type="ECO:0000313" key="13">
    <source>
        <dbReference type="EMBL" id="KAF2449560.1"/>
    </source>
</evidence>
<dbReference type="Pfam" id="PF03737">
    <property type="entry name" value="RraA-like"/>
    <property type="match status" value="1"/>
</dbReference>
<comment type="similarity">
    <text evidence="2">Belongs to the UQCRH/QCR6 family.</text>
</comment>
<comment type="subcellular location">
    <subcellularLocation>
        <location evidence="1">Mitochondrion inner membrane</location>
        <topology evidence="1">Peripheral membrane protein</topology>
        <orientation evidence="1">Intermembrane side</orientation>
    </subcellularLocation>
</comment>
<feature type="region of interest" description="Disordered" evidence="11">
    <location>
        <begin position="191"/>
        <end position="283"/>
    </location>
</feature>
<dbReference type="EMBL" id="MU001494">
    <property type="protein sequence ID" value="KAF2449560.1"/>
    <property type="molecule type" value="Genomic_DNA"/>
</dbReference>
<evidence type="ECO:0000256" key="2">
    <source>
        <dbReference type="ARBA" id="ARBA00006498"/>
    </source>
</evidence>
<feature type="domain" description="Ubiquinol-cytochrome C reductase hinge" evidence="12">
    <location>
        <begin position="262"/>
        <end position="329"/>
    </location>
</feature>
<keyword evidence="10" id="KW-0460">Magnesium</keyword>
<evidence type="ECO:0000256" key="10">
    <source>
        <dbReference type="PIRSR" id="PIRSR605493-1"/>
    </source>
</evidence>
<evidence type="ECO:0000256" key="3">
    <source>
        <dbReference type="ARBA" id="ARBA00022448"/>
    </source>
</evidence>
<evidence type="ECO:0000256" key="11">
    <source>
        <dbReference type="SAM" id="MobiDB-lite"/>
    </source>
</evidence>
<dbReference type="CDD" id="cd16841">
    <property type="entry name" value="RraA_family"/>
    <property type="match status" value="1"/>
</dbReference>
<dbReference type="GO" id="GO:0047443">
    <property type="term" value="F:4-hydroxy-4-methyl-2-oxoglutarate aldolase activity"/>
    <property type="evidence" value="ECO:0007669"/>
    <property type="project" value="TreeGrafter"/>
</dbReference>
<evidence type="ECO:0000313" key="14">
    <source>
        <dbReference type="Proteomes" id="UP000799764"/>
    </source>
</evidence>
<gene>
    <name evidence="13" type="ORF">P171DRAFT_451750</name>
</gene>
<dbReference type="GO" id="GO:0008948">
    <property type="term" value="F:oxaloacetate decarboxylase activity"/>
    <property type="evidence" value="ECO:0007669"/>
    <property type="project" value="TreeGrafter"/>
</dbReference>
<evidence type="ECO:0000256" key="4">
    <source>
        <dbReference type="ARBA" id="ARBA00022660"/>
    </source>
</evidence>
<dbReference type="Gene3D" id="3.50.30.40">
    <property type="entry name" value="Ribonuclease E inhibitor RraA/RraA-like"/>
    <property type="match status" value="1"/>
</dbReference>
<organism evidence="13 14">
    <name type="scientific">Karstenula rhodostoma CBS 690.94</name>
    <dbReference type="NCBI Taxonomy" id="1392251"/>
    <lineage>
        <taxon>Eukaryota</taxon>
        <taxon>Fungi</taxon>
        <taxon>Dikarya</taxon>
        <taxon>Ascomycota</taxon>
        <taxon>Pezizomycotina</taxon>
        <taxon>Dothideomycetes</taxon>
        <taxon>Pleosporomycetidae</taxon>
        <taxon>Pleosporales</taxon>
        <taxon>Massarineae</taxon>
        <taxon>Didymosphaeriaceae</taxon>
        <taxon>Karstenula</taxon>
    </lineage>
</organism>
<comment type="cofactor">
    <cofactor evidence="10">
        <name>Mg(2+)</name>
        <dbReference type="ChEBI" id="CHEBI:18420"/>
    </cofactor>
</comment>
<feature type="compositionally biased region" description="Polar residues" evidence="11">
    <location>
        <begin position="205"/>
        <end position="214"/>
    </location>
</feature>
<evidence type="ECO:0000259" key="12">
    <source>
        <dbReference type="Pfam" id="PF02320"/>
    </source>
</evidence>
<dbReference type="InterPro" id="IPR005493">
    <property type="entry name" value="RraA/RraA-like"/>
</dbReference>
<dbReference type="InterPro" id="IPR036704">
    <property type="entry name" value="RraA/RraA-like_sf"/>
</dbReference>
<dbReference type="InterPro" id="IPR023184">
    <property type="entry name" value="Ubol_cytC_Rdtase_hinge_dom"/>
</dbReference>
<dbReference type="Gene3D" id="1.10.287.20">
    <property type="entry name" value="Ubiquinol-cytochrome C reductase hinge domain"/>
    <property type="match status" value="1"/>
</dbReference>
<dbReference type="SUPFAM" id="SSF81531">
    <property type="entry name" value="Non-heme 11 kDa protein of cytochrome bc1 complex (Ubiquinol-cytochrome c reductase)"/>
    <property type="match status" value="1"/>
</dbReference>
<evidence type="ECO:0000256" key="8">
    <source>
        <dbReference type="ARBA" id="ARBA00023136"/>
    </source>
</evidence>
<evidence type="ECO:0000256" key="9">
    <source>
        <dbReference type="ARBA" id="ARBA00023157"/>
    </source>
</evidence>
<dbReference type="AlphaFoldDB" id="A0A9P4PQQ8"/>
<proteinExistence type="inferred from homology"/>
<keyword evidence="9" id="KW-1015">Disulfide bond</keyword>
<dbReference type="Pfam" id="PF02320">
    <property type="entry name" value="UCR_hinge"/>
    <property type="match status" value="1"/>
</dbReference>
<feature type="binding site" evidence="10">
    <location>
        <position position="77"/>
    </location>
    <ligand>
        <name>Mg(2+)</name>
        <dbReference type="ChEBI" id="CHEBI:18420"/>
    </ligand>
</feature>
<keyword evidence="4" id="KW-0679">Respiratory chain</keyword>
<evidence type="ECO:0000256" key="5">
    <source>
        <dbReference type="ARBA" id="ARBA00022792"/>
    </source>
</evidence>
<sequence length="329" mass="35173">MAPKATPSFPNPVASSNDFPKSNLSAPGPYADFAQPGTVVIVSQPPGQSCAVMGGIMAERMKVLGAQGVVVDGRVRDLVALADTGLPIWSKGTSIIGAGAETKFHACEVPVRVGETVIEPGDIVMIDPFENGVVAVPQSKVDEVLQLLPKLVGADEKVISDVKNGRRVDEAFKEHRTTMGITDFFSDVWETFSHPSPDAEAPPQGGSSTESPASGTDEESDAEAEVNKQDTAEEGEGEQGHKPSGGDEDEEEEEEEEEEPQDPKDVFEKECAESKACHGPKHHYDECVERVTGQIENDGKASEDCVEEFFHLAHCATQCAAPKLFAQLK</sequence>
<dbReference type="InterPro" id="IPR036811">
    <property type="entry name" value="Ubol_cytC_Rdtase_hinge_dom_sf"/>
</dbReference>
<protein>
    <submittedName>
        <fullName evidence="13">RraA-like protein</fullName>
    </submittedName>
</protein>
<name>A0A9P4PQQ8_9PLEO</name>
<evidence type="ECO:0000256" key="6">
    <source>
        <dbReference type="ARBA" id="ARBA00022982"/>
    </source>
</evidence>
<keyword evidence="14" id="KW-1185">Reference proteome</keyword>
<feature type="compositionally biased region" description="Basic and acidic residues" evidence="11">
    <location>
        <begin position="261"/>
        <end position="283"/>
    </location>
</feature>
<dbReference type="OrthoDB" id="1476984at2759"/>
<keyword evidence="10" id="KW-0479">Metal-binding</keyword>
<dbReference type="FunFam" id="1.10.287.20:FF:000001">
    <property type="entry name" value="Cytochrome b-c1 complex subunit 6"/>
    <property type="match status" value="1"/>
</dbReference>
<dbReference type="Proteomes" id="UP000799764">
    <property type="component" value="Unassembled WGS sequence"/>
</dbReference>
<feature type="compositionally biased region" description="Acidic residues" evidence="11">
    <location>
        <begin position="246"/>
        <end position="260"/>
    </location>
</feature>
<evidence type="ECO:0000256" key="1">
    <source>
        <dbReference type="ARBA" id="ARBA00004137"/>
    </source>
</evidence>
<evidence type="ECO:0000256" key="7">
    <source>
        <dbReference type="ARBA" id="ARBA00023128"/>
    </source>
</evidence>